<dbReference type="InterPro" id="IPR035291">
    <property type="entry name" value="DUF5354"/>
</dbReference>
<dbReference type="AlphaFoldDB" id="A0A914CI36"/>
<accession>A0A914CI36</accession>
<protein>
    <submittedName>
        <fullName evidence="3">Uncharacterized protein</fullName>
    </submittedName>
</protein>
<evidence type="ECO:0000313" key="3">
    <source>
        <dbReference type="WBParaSite" id="ACRNAN_scaffold1092.g25215.t1"/>
    </source>
</evidence>
<sequence length="120" mass="14128">MNPCAFSILFLSLSSGIYSLKCYQTNKETKEISIVEDEEFMFCSVFPFIRDSRHITSSVADGIKAEEMDKPFEKFFENNDRIYSMLSTCLFEKYNWPKVWNPKFNSAKQVPEVEYTLRCK</sequence>
<proteinExistence type="predicted"/>
<keyword evidence="2" id="KW-1185">Reference proteome</keyword>
<feature type="signal peptide" evidence="1">
    <location>
        <begin position="1"/>
        <end position="19"/>
    </location>
</feature>
<evidence type="ECO:0000313" key="2">
    <source>
        <dbReference type="Proteomes" id="UP000887540"/>
    </source>
</evidence>
<feature type="chain" id="PRO_5037503552" evidence="1">
    <location>
        <begin position="20"/>
        <end position="120"/>
    </location>
</feature>
<organism evidence="2 3">
    <name type="scientific">Acrobeloides nanus</name>
    <dbReference type="NCBI Taxonomy" id="290746"/>
    <lineage>
        <taxon>Eukaryota</taxon>
        <taxon>Metazoa</taxon>
        <taxon>Ecdysozoa</taxon>
        <taxon>Nematoda</taxon>
        <taxon>Chromadorea</taxon>
        <taxon>Rhabditida</taxon>
        <taxon>Tylenchina</taxon>
        <taxon>Cephalobomorpha</taxon>
        <taxon>Cephaloboidea</taxon>
        <taxon>Cephalobidae</taxon>
        <taxon>Acrobeloides</taxon>
    </lineage>
</organism>
<dbReference type="Pfam" id="PF17305">
    <property type="entry name" value="DUF5354"/>
    <property type="match status" value="1"/>
</dbReference>
<dbReference type="WBParaSite" id="ACRNAN_scaffold1092.g25215.t1">
    <property type="protein sequence ID" value="ACRNAN_scaffold1092.g25215.t1"/>
    <property type="gene ID" value="ACRNAN_scaffold1092.g25215"/>
</dbReference>
<evidence type="ECO:0000256" key="1">
    <source>
        <dbReference type="SAM" id="SignalP"/>
    </source>
</evidence>
<dbReference type="Proteomes" id="UP000887540">
    <property type="component" value="Unplaced"/>
</dbReference>
<keyword evidence="1" id="KW-0732">Signal</keyword>
<name>A0A914CI36_9BILA</name>
<reference evidence="3" key="1">
    <citation type="submission" date="2022-11" db="UniProtKB">
        <authorList>
            <consortium name="WormBaseParasite"/>
        </authorList>
    </citation>
    <scope>IDENTIFICATION</scope>
</reference>